<dbReference type="Proteomes" id="UP001605036">
    <property type="component" value="Unassembled WGS sequence"/>
</dbReference>
<proteinExistence type="inferred from homology"/>
<dbReference type="PANTHER" id="PTHR12914">
    <property type="entry name" value="PARTNER OF SLD5"/>
    <property type="match status" value="1"/>
</dbReference>
<evidence type="ECO:0000256" key="3">
    <source>
        <dbReference type="ARBA" id="ARBA00022705"/>
    </source>
</evidence>
<dbReference type="Pfam" id="PF05916">
    <property type="entry name" value="Sld5"/>
    <property type="match status" value="1"/>
</dbReference>
<evidence type="ECO:0000313" key="8">
    <source>
        <dbReference type="Proteomes" id="UP001605036"/>
    </source>
</evidence>
<keyword evidence="4" id="KW-0539">Nucleus</keyword>
<gene>
    <name evidence="7" type="ORF">R1flu_028682</name>
</gene>
<comment type="subcellular location">
    <subcellularLocation>
        <location evidence="1">Nucleus</location>
    </subcellularLocation>
</comment>
<dbReference type="Pfam" id="PF24997">
    <property type="entry name" value="PSF1_C"/>
    <property type="match status" value="1"/>
</dbReference>
<dbReference type="InterPro" id="IPR005339">
    <property type="entry name" value="GINS_Psf1"/>
</dbReference>
<evidence type="ECO:0000256" key="4">
    <source>
        <dbReference type="ARBA" id="ARBA00023242"/>
    </source>
</evidence>
<evidence type="ECO:0000256" key="1">
    <source>
        <dbReference type="ARBA" id="ARBA00004123"/>
    </source>
</evidence>
<comment type="caution">
    <text evidence="7">The sequence shown here is derived from an EMBL/GenBank/DDBJ whole genome shotgun (WGS) entry which is preliminary data.</text>
</comment>
<dbReference type="EMBL" id="JBHFFA010000008">
    <property type="protein sequence ID" value="KAL2610109.1"/>
    <property type="molecule type" value="Genomic_DNA"/>
</dbReference>
<name>A0ABD1XMW7_9MARC</name>
<evidence type="ECO:0000259" key="6">
    <source>
        <dbReference type="Pfam" id="PF24997"/>
    </source>
</evidence>
<dbReference type="InterPro" id="IPR056783">
    <property type="entry name" value="PSF1_C"/>
</dbReference>
<dbReference type="GO" id="GO:0006260">
    <property type="term" value="P:DNA replication"/>
    <property type="evidence" value="ECO:0007669"/>
    <property type="project" value="UniProtKB-KW"/>
</dbReference>
<dbReference type="SUPFAM" id="SSF158573">
    <property type="entry name" value="GINS helical bundle-like"/>
    <property type="match status" value="1"/>
</dbReference>
<feature type="domain" description="GINS subunit" evidence="5">
    <location>
        <begin position="49"/>
        <end position="136"/>
    </location>
</feature>
<feature type="domain" description="DNA replication complex GINS protein PSF1 C-terminal" evidence="6">
    <location>
        <begin position="148"/>
        <end position="196"/>
    </location>
</feature>
<evidence type="ECO:0008006" key="9">
    <source>
        <dbReference type="Google" id="ProtNLM"/>
    </source>
</evidence>
<dbReference type="InterPro" id="IPR036224">
    <property type="entry name" value="GINS_bundle-like_dom_sf"/>
</dbReference>
<dbReference type="PANTHER" id="PTHR12914:SF2">
    <property type="entry name" value="DNA REPLICATION COMPLEX GINS PROTEIN PSF1"/>
    <property type="match status" value="1"/>
</dbReference>
<keyword evidence="3" id="KW-0235">DNA replication</keyword>
<dbReference type="AlphaFoldDB" id="A0ABD1XMW7"/>
<protein>
    <recommendedName>
        <fullName evidence="9">GINS subunit domain-containing protein</fullName>
    </recommendedName>
</protein>
<sequence>MAMFGKKGAELVREAKQTLATEDQFRPFNQDLFEQVVKETDEHYAHLQERMSQIKANESSEAVDPNFVGGCAQHRSVLRNKRCLLAYVNARMSKIKQLRWDLGAVLPDDITANLSSTERTFFQGYSEALSSYMADINLDLTVDATPPKDPYVQIRVIGNLGEVLLDDQETSLLPHSIHFMTRTEAEPLVMQGLLEIYQG</sequence>
<evidence type="ECO:0000256" key="2">
    <source>
        <dbReference type="ARBA" id="ARBA00006677"/>
    </source>
</evidence>
<organism evidence="7 8">
    <name type="scientific">Riccia fluitans</name>
    <dbReference type="NCBI Taxonomy" id="41844"/>
    <lineage>
        <taxon>Eukaryota</taxon>
        <taxon>Viridiplantae</taxon>
        <taxon>Streptophyta</taxon>
        <taxon>Embryophyta</taxon>
        <taxon>Marchantiophyta</taxon>
        <taxon>Marchantiopsida</taxon>
        <taxon>Marchantiidae</taxon>
        <taxon>Marchantiales</taxon>
        <taxon>Ricciaceae</taxon>
        <taxon>Riccia</taxon>
    </lineage>
</organism>
<dbReference type="GO" id="GO:0005634">
    <property type="term" value="C:nucleus"/>
    <property type="evidence" value="ECO:0007669"/>
    <property type="project" value="UniProtKB-SubCell"/>
</dbReference>
<accession>A0ABD1XMW7</accession>
<evidence type="ECO:0000313" key="7">
    <source>
        <dbReference type="EMBL" id="KAL2610109.1"/>
    </source>
</evidence>
<reference evidence="7 8" key="1">
    <citation type="submission" date="2024-09" db="EMBL/GenBank/DDBJ databases">
        <title>Chromosome-scale assembly of Riccia fluitans.</title>
        <authorList>
            <person name="Paukszto L."/>
            <person name="Sawicki J."/>
            <person name="Karawczyk K."/>
            <person name="Piernik-Szablinska J."/>
            <person name="Szczecinska M."/>
            <person name="Mazdziarz M."/>
        </authorList>
    </citation>
    <scope>NUCLEOTIDE SEQUENCE [LARGE SCALE GENOMIC DNA]</scope>
    <source>
        <strain evidence="7">Rf_01</strain>
        <tissue evidence="7">Aerial parts of the thallus</tissue>
    </source>
</reference>
<keyword evidence="8" id="KW-1185">Reference proteome</keyword>
<dbReference type="Gene3D" id="1.20.58.1030">
    <property type="match status" value="1"/>
</dbReference>
<comment type="similarity">
    <text evidence="2">Belongs to the GINS1/PSF1 family.</text>
</comment>
<evidence type="ECO:0000259" key="5">
    <source>
        <dbReference type="Pfam" id="PF05916"/>
    </source>
</evidence>
<dbReference type="InterPro" id="IPR021151">
    <property type="entry name" value="GINS_A"/>
</dbReference>
<dbReference type="CDD" id="cd11710">
    <property type="entry name" value="GINS_A_psf1"/>
    <property type="match status" value="1"/>
</dbReference>